<dbReference type="GO" id="GO:0005774">
    <property type="term" value="C:vacuolar membrane"/>
    <property type="evidence" value="ECO:0007669"/>
    <property type="project" value="TreeGrafter"/>
</dbReference>
<protein>
    <recommendedName>
        <fullName evidence="6">Amino acid transporter transmembrane domain-containing protein</fullName>
    </recommendedName>
</protein>
<dbReference type="InterPro" id="IPR013057">
    <property type="entry name" value="AA_transpt_TM"/>
</dbReference>
<feature type="transmembrane region" description="Helical" evidence="5">
    <location>
        <begin position="141"/>
        <end position="158"/>
    </location>
</feature>
<evidence type="ECO:0000256" key="1">
    <source>
        <dbReference type="ARBA" id="ARBA00004141"/>
    </source>
</evidence>
<feature type="transmembrane region" description="Helical" evidence="5">
    <location>
        <begin position="107"/>
        <end position="129"/>
    </location>
</feature>
<evidence type="ECO:0000256" key="5">
    <source>
        <dbReference type="SAM" id="Phobius"/>
    </source>
</evidence>
<feature type="transmembrane region" description="Helical" evidence="5">
    <location>
        <begin position="58"/>
        <end position="80"/>
    </location>
</feature>
<proteinExistence type="predicted"/>
<evidence type="ECO:0000259" key="6">
    <source>
        <dbReference type="Pfam" id="PF01490"/>
    </source>
</evidence>
<dbReference type="GO" id="GO:0015179">
    <property type="term" value="F:L-amino acid transmembrane transporter activity"/>
    <property type="evidence" value="ECO:0007669"/>
    <property type="project" value="TreeGrafter"/>
</dbReference>
<dbReference type="AlphaFoldDB" id="A0A7J6M012"/>
<reference evidence="7 8" key="1">
    <citation type="submission" date="2020-04" db="EMBL/GenBank/DDBJ databases">
        <title>Perkinsus chesapeaki whole genome sequence.</title>
        <authorList>
            <person name="Bogema D.R."/>
        </authorList>
    </citation>
    <scope>NUCLEOTIDE SEQUENCE [LARGE SCALE GENOMIC DNA]</scope>
    <source>
        <strain evidence="7">ATCC PRA-425</strain>
    </source>
</reference>
<feature type="transmembrane region" description="Helical" evidence="5">
    <location>
        <begin position="32"/>
        <end position="52"/>
    </location>
</feature>
<feature type="domain" description="Amino acid transporter transmembrane" evidence="6">
    <location>
        <begin position="30"/>
        <end position="410"/>
    </location>
</feature>
<dbReference type="EMBL" id="JAAPAO010000277">
    <property type="protein sequence ID" value="KAF4664883.1"/>
    <property type="molecule type" value="Genomic_DNA"/>
</dbReference>
<feature type="transmembrane region" description="Helical" evidence="5">
    <location>
        <begin position="362"/>
        <end position="381"/>
    </location>
</feature>
<feature type="transmembrane region" description="Helical" evidence="5">
    <location>
        <begin position="242"/>
        <end position="265"/>
    </location>
</feature>
<dbReference type="Proteomes" id="UP000591131">
    <property type="component" value="Unassembled WGS sequence"/>
</dbReference>
<organism evidence="7 8">
    <name type="scientific">Perkinsus chesapeaki</name>
    <name type="common">Clam parasite</name>
    <name type="synonym">Perkinsus andrewsi</name>
    <dbReference type="NCBI Taxonomy" id="330153"/>
    <lineage>
        <taxon>Eukaryota</taxon>
        <taxon>Sar</taxon>
        <taxon>Alveolata</taxon>
        <taxon>Perkinsozoa</taxon>
        <taxon>Perkinsea</taxon>
        <taxon>Perkinsida</taxon>
        <taxon>Perkinsidae</taxon>
        <taxon>Perkinsus</taxon>
    </lineage>
</organism>
<feature type="transmembrane region" description="Helical" evidence="5">
    <location>
        <begin position="165"/>
        <end position="189"/>
    </location>
</feature>
<evidence type="ECO:0000256" key="4">
    <source>
        <dbReference type="ARBA" id="ARBA00023136"/>
    </source>
</evidence>
<feature type="transmembrane region" description="Helical" evidence="5">
    <location>
        <begin position="336"/>
        <end position="356"/>
    </location>
</feature>
<comment type="caution">
    <text evidence="7">The sequence shown here is derived from an EMBL/GenBank/DDBJ whole genome shotgun (WGS) entry which is preliminary data.</text>
</comment>
<keyword evidence="8" id="KW-1185">Reference proteome</keyword>
<evidence type="ECO:0000256" key="2">
    <source>
        <dbReference type="ARBA" id="ARBA00022692"/>
    </source>
</evidence>
<gene>
    <name evidence="7" type="ORF">FOL47_004897</name>
</gene>
<keyword evidence="4 5" id="KW-0472">Membrane</keyword>
<feature type="transmembrane region" description="Helical" evidence="5">
    <location>
        <begin position="209"/>
        <end position="230"/>
    </location>
</feature>
<dbReference type="PANTHER" id="PTHR22950:SF349">
    <property type="entry name" value="AMINO ACID TRANSPORTER TRANSMEMBRANE DOMAIN-CONTAINING PROTEIN"/>
    <property type="match status" value="1"/>
</dbReference>
<keyword evidence="2 5" id="KW-0812">Transmembrane</keyword>
<comment type="subcellular location">
    <subcellularLocation>
        <location evidence="1">Membrane</location>
        <topology evidence="1">Multi-pass membrane protein</topology>
    </subcellularLocation>
</comment>
<feature type="transmembrane region" description="Helical" evidence="5">
    <location>
        <begin position="402"/>
        <end position="428"/>
    </location>
</feature>
<evidence type="ECO:0000256" key="3">
    <source>
        <dbReference type="ARBA" id="ARBA00022989"/>
    </source>
</evidence>
<dbReference type="Pfam" id="PF01490">
    <property type="entry name" value="Aa_trans"/>
    <property type="match status" value="1"/>
</dbReference>
<accession>A0A7J6M012</accession>
<dbReference type="PANTHER" id="PTHR22950">
    <property type="entry name" value="AMINO ACID TRANSPORTER"/>
    <property type="match status" value="1"/>
</dbReference>
<evidence type="ECO:0000313" key="8">
    <source>
        <dbReference type="Proteomes" id="UP000591131"/>
    </source>
</evidence>
<sequence>MMHDNPANSVDTIKPPITESSLHVGRCSDVRAVFSLALSAVGLGVVMLPSVFATCGWVGGALVLTLAVNFAGFSVTKLYFGIALSPNGPIYTYEDLGRACFGTFGRLFTATVVHVTMTGACASLLVILGSTTGKLLPMLSQRLWMALWGVFFIPFTFLRTMHEVSYVAAVGMVAITCLFLIISINGIYHKVVSNDIVEYDIFVPNILELATKFGVCILSFNVTNSVATLVRDMAKPTHFVAVSRWAYGIIYIVYISIGVCGYVGYGRRLAHETILDSLVPLHMENADPWAYVTLVAIVSTSVPHYQVIVLPIMASAEYALKIDVDDNSWSALFKRFAARVGIILCTVIIAVLVPNLSSLLDLLGSFTMVLMVAVMPCTYYYRVQQLRYGSLRKYVLANRLEFGLILVVLTWCLPMIIVGSYGAIVNFISVTSSA</sequence>
<name>A0A7J6M012_PERCH</name>
<keyword evidence="3 5" id="KW-1133">Transmembrane helix</keyword>
<evidence type="ECO:0000313" key="7">
    <source>
        <dbReference type="EMBL" id="KAF4664883.1"/>
    </source>
</evidence>
<dbReference type="OrthoDB" id="40134at2759"/>